<dbReference type="SUPFAM" id="SSF55729">
    <property type="entry name" value="Acyl-CoA N-acyltransferases (Nat)"/>
    <property type="match status" value="1"/>
</dbReference>
<dbReference type="PATRIC" id="fig|1395513.3.peg.1113"/>
<dbReference type="InterPro" id="IPR016181">
    <property type="entry name" value="Acyl_CoA_acyltransferase"/>
</dbReference>
<evidence type="ECO:0000313" key="2">
    <source>
        <dbReference type="EMBL" id="EST12591.1"/>
    </source>
</evidence>
<gene>
    <name evidence="2" type="ORF">P343_05455</name>
</gene>
<name>V6J0A5_9BACL</name>
<dbReference type="Pfam" id="PF00583">
    <property type="entry name" value="Acetyltransf_1"/>
    <property type="match status" value="1"/>
</dbReference>
<dbReference type="Gene3D" id="3.40.630.30">
    <property type="match status" value="1"/>
</dbReference>
<accession>V6J0A5</accession>
<dbReference type="AlphaFoldDB" id="V6J0A5"/>
<dbReference type="InterPro" id="IPR053144">
    <property type="entry name" value="Acetyltransferase_Butenolide"/>
</dbReference>
<dbReference type="RefSeq" id="WP_023509390.1">
    <property type="nucleotide sequence ID" value="NZ_AWTC01000004.1"/>
</dbReference>
<organism evidence="2 3">
    <name type="scientific">Sporolactobacillus laevolacticus DSM 442</name>
    <dbReference type="NCBI Taxonomy" id="1395513"/>
    <lineage>
        <taxon>Bacteria</taxon>
        <taxon>Bacillati</taxon>
        <taxon>Bacillota</taxon>
        <taxon>Bacilli</taxon>
        <taxon>Bacillales</taxon>
        <taxon>Sporolactobacillaceae</taxon>
        <taxon>Sporolactobacillus</taxon>
    </lineage>
</organism>
<feature type="domain" description="N-acetyltransferase" evidence="1">
    <location>
        <begin position="1"/>
        <end position="135"/>
    </location>
</feature>
<dbReference type="Proteomes" id="UP000018296">
    <property type="component" value="Unassembled WGS sequence"/>
</dbReference>
<dbReference type="InterPro" id="IPR000182">
    <property type="entry name" value="GNAT_dom"/>
</dbReference>
<dbReference type="STRING" id="1395513.P343_05455"/>
<keyword evidence="2" id="KW-0808">Transferase</keyword>
<reference evidence="2 3" key="1">
    <citation type="journal article" date="2013" name="Genome Announc.">
        <title>Genome Sequence of Sporolactobacillus laevolacticus DSM442, an Efficient Polymer-Grade D-Lactate Producer from Agricultural Waste Cottonseed as a Nitrogen Source.</title>
        <authorList>
            <person name="Wang H."/>
            <person name="Wang L."/>
            <person name="Ju J."/>
            <person name="Yu B."/>
            <person name="Ma Y."/>
        </authorList>
    </citation>
    <scope>NUCLEOTIDE SEQUENCE [LARGE SCALE GENOMIC DNA]</scope>
    <source>
        <strain evidence="2 3">DSM 442</strain>
    </source>
</reference>
<dbReference type="CDD" id="cd04301">
    <property type="entry name" value="NAT_SF"/>
    <property type="match status" value="1"/>
</dbReference>
<dbReference type="PANTHER" id="PTHR43233">
    <property type="entry name" value="FAMILY N-ACETYLTRANSFERASE, PUTATIVE (AFU_ORTHOLOGUE AFUA_6G03350)-RELATED"/>
    <property type="match status" value="1"/>
</dbReference>
<evidence type="ECO:0000259" key="1">
    <source>
        <dbReference type="PROSITE" id="PS51186"/>
    </source>
</evidence>
<dbReference type="GO" id="GO:0016747">
    <property type="term" value="F:acyltransferase activity, transferring groups other than amino-acyl groups"/>
    <property type="evidence" value="ECO:0007669"/>
    <property type="project" value="InterPro"/>
</dbReference>
<evidence type="ECO:0000313" key="3">
    <source>
        <dbReference type="Proteomes" id="UP000018296"/>
    </source>
</evidence>
<dbReference type="eggNOG" id="COG0454">
    <property type="taxonomic scope" value="Bacteria"/>
</dbReference>
<dbReference type="PANTHER" id="PTHR43233:SF1">
    <property type="entry name" value="FAMILY N-ACETYLTRANSFERASE, PUTATIVE (AFU_ORTHOLOGUE AFUA_6G03350)-RELATED"/>
    <property type="match status" value="1"/>
</dbReference>
<protein>
    <submittedName>
        <fullName evidence="2">GNAT family acetyltransferase</fullName>
    </submittedName>
</protein>
<comment type="caution">
    <text evidence="2">The sequence shown here is derived from an EMBL/GenBank/DDBJ whole genome shotgun (WGS) entry which is preliminary data.</text>
</comment>
<dbReference type="EMBL" id="AWTC01000004">
    <property type="protein sequence ID" value="EST12591.1"/>
    <property type="molecule type" value="Genomic_DNA"/>
</dbReference>
<dbReference type="PROSITE" id="PS51186">
    <property type="entry name" value="GNAT"/>
    <property type="match status" value="1"/>
</dbReference>
<sequence>MNSFSNDQPSSKAFYHLYQTTGWNDEGTYSEEQLFRAIGNSWHILCVYNDNQQLIGFARLISDGVYQTFLCDLIVHPSCQHMGIGSEIVRRLIDHCRSQGMHWIQLSSAIGKQSFYERFGFKRRPDEGPGMQLFL</sequence>
<proteinExistence type="predicted"/>
<keyword evidence="3" id="KW-1185">Reference proteome</keyword>